<keyword evidence="5 7" id="KW-0472">Membrane</keyword>
<evidence type="ECO:0000313" key="8">
    <source>
        <dbReference type="EMBL" id="PRQ23849.1"/>
    </source>
</evidence>
<dbReference type="Gramene" id="PRQ23849">
    <property type="protein sequence ID" value="PRQ23849"/>
    <property type="gene ID" value="RchiOBHm_Chr6g0265941"/>
</dbReference>
<reference evidence="8 9" key="1">
    <citation type="journal article" date="2018" name="Nat. Genet.">
        <title>The Rosa genome provides new insights in the design of modern roses.</title>
        <authorList>
            <person name="Bendahmane M."/>
        </authorList>
    </citation>
    <scope>NUCLEOTIDE SEQUENCE [LARGE SCALE GENOMIC DNA]</scope>
    <source>
        <strain evidence="9">cv. Old Blush</strain>
    </source>
</reference>
<dbReference type="Proteomes" id="UP000238479">
    <property type="component" value="Chromosome 6"/>
</dbReference>
<name>A0A2P6PPI7_ROSCH</name>
<evidence type="ECO:0000256" key="4">
    <source>
        <dbReference type="ARBA" id="ARBA00022989"/>
    </source>
</evidence>
<keyword evidence="6" id="KW-0175">Coiled coil</keyword>
<feature type="coiled-coil region" evidence="6">
    <location>
        <begin position="331"/>
        <end position="365"/>
    </location>
</feature>
<dbReference type="EMBL" id="PDCK01000044">
    <property type="protein sequence ID" value="PRQ23849.1"/>
    <property type="molecule type" value="Genomic_DNA"/>
</dbReference>
<organism evidence="8 9">
    <name type="scientific">Rosa chinensis</name>
    <name type="common">China rose</name>
    <dbReference type="NCBI Taxonomy" id="74649"/>
    <lineage>
        <taxon>Eukaryota</taxon>
        <taxon>Viridiplantae</taxon>
        <taxon>Streptophyta</taxon>
        <taxon>Embryophyta</taxon>
        <taxon>Tracheophyta</taxon>
        <taxon>Spermatophyta</taxon>
        <taxon>Magnoliopsida</taxon>
        <taxon>eudicotyledons</taxon>
        <taxon>Gunneridae</taxon>
        <taxon>Pentapetalae</taxon>
        <taxon>rosids</taxon>
        <taxon>fabids</taxon>
        <taxon>Rosales</taxon>
        <taxon>Rosaceae</taxon>
        <taxon>Rosoideae</taxon>
        <taxon>Rosoideae incertae sedis</taxon>
        <taxon>Rosa</taxon>
    </lineage>
</organism>
<gene>
    <name evidence="8" type="ORF">RchiOBHm_Chr6g0265941</name>
</gene>
<sequence>MTHTAEIPTKCSYSETLVSTSFQEHCKENADLQSWDTELKEHAEEIFKTVKSEGALSIDSWKPIINYWWCSNKKIVEEILAFKKDITEGEGSSRKKKKNEERVNFLADEYIKNSSNMLDFLSEIENFLLLARNSHSYTAKVIQQYFEIPNGMSGAEFYGKIVDNFKKLRGSDNIFDHSAKNLLKKAESLKSQHEEMLRNWQAEISKLSKKEKRAKLWKNVVNMIFVGAVVGLVIAQIVTAVIAAPAVAEAISSAIVPIAMAGHWTVSLFEESERAFKNLQELNEERCKETRIAIKELGDIKFSINGVINQINSVMYNPGSEMDREQLDFTMKEIKSKLGAFLNKVEDLEKDVEKTIKYIRKARDDVHIMNTQVTQVKKGAFCFESLARSDI</sequence>
<keyword evidence="9" id="KW-1185">Reference proteome</keyword>
<accession>A0A2P6PPI7</accession>
<evidence type="ECO:0000256" key="3">
    <source>
        <dbReference type="ARBA" id="ARBA00022692"/>
    </source>
</evidence>
<evidence type="ECO:0000313" key="9">
    <source>
        <dbReference type="Proteomes" id="UP000238479"/>
    </source>
</evidence>
<dbReference type="InterPro" id="IPR007749">
    <property type="entry name" value="DUF677"/>
</dbReference>
<evidence type="ECO:0000256" key="2">
    <source>
        <dbReference type="ARBA" id="ARBA00009074"/>
    </source>
</evidence>
<dbReference type="PANTHER" id="PTHR31113">
    <property type="entry name" value="UPF0496 PROTEIN 3-RELATED"/>
    <property type="match status" value="1"/>
</dbReference>
<evidence type="ECO:0000256" key="5">
    <source>
        <dbReference type="ARBA" id="ARBA00023136"/>
    </source>
</evidence>
<dbReference type="Pfam" id="PF05055">
    <property type="entry name" value="DUF677"/>
    <property type="match status" value="1"/>
</dbReference>
<dbReference type="STRING" id="74649.A0A2P6PPI7"/>
<feature type="coiled-coil region" evidence="6">
    <location>
        <begin position="179"/>
        <end position="210"/>
    </location>
</feature>
<feature type="transmembrane region" description="Helical" evidence="7">
    <location>
        <begin position="220"/>
        <end position="244"/>
    </location>
</feature>
<evidence type="ECO:0000256" key="7">
    <source>
        <dbReference type="SAM" id="Phobius"/>
    </source>
</evidence>
<dbReference type="PANTHER" id="PTHR31113:SF3">
    <property type="entry name" value="UPF0496 PROTEIN 1"/>
    <property type="match status" value="1"/>
</dbReference>
<feature type="transmembrane region" description="Helical" evidence="7">
    <location>
        <begin position="250"/>
        <end position="269"/>
    </location>
</feature>
<dbReference type="AlphaFoldDB" id="A0A2P6PPI7"/>
<keyword evidence="3 7" id="KW-0812">Transmembrane</keyword>
<evidence type="ECO:0000256" key="6">
    <source>
        <dbReference type="SAM" id="Coils"/>
    </source>
</evidence>
<keyword evidence="4 7" id="KW-1133">Transmembrane helix</keyword>
<proteinExistence type="inferred from homology"/>
<comment type="similarity">
    <text evidence="2">Belongs to the UPF0496 family.</text>
</comment>
<protein>
    <submittedName>
        <fullName evidence="8">Uncharacterized protein</fullName>
    </submittedName>
</protein>
<evidence type="ECO:0000256" key="1">
    <source>
        <dbReference type="ARBA" id="ARBA00004370"/>
    </source>
</evidence>
<comment type="caution">
    <text evidence="8">The sequence shown here is derived from an EMBL/GenBank/DDBJ whole genome shotgun (WGS) entry which is preliminary data.</text>
</comment>
<dbReference type="GO" id="GO:0016020">
    <property type="term" value="C:membrane"/>
    <property type="evidence" value="ECO:0007669"/>
    <property type="project" value="UniProtKB-SubCell"/>
</dbReference>
<comment type="subcellular location">
    <subcellularLocation>
        <location evidence="1">Membrane</location>
    </subcellularLocation>
</comment>